<keyword evidence="3" id="KW-1185">Reference proteome</keyword>
<feature type="compositionally biased region" description="Low complexity" evidence="1">
    <location>
        <begin position="113"/>
        <end position="122"/>
    </location>
</feature>
<comment type="caution">
    <text evidence="2">The sequence shown here is derived from an EMBL/GenBank/DDBJ whole genome shotgun (WGS) entry which is preliminary data.</text>
</comment>
<evidence type="ECO:0000313" key="3">
    <source>
        <dbReference type="Proteomes" id="UP000037460"/>
    </source>
</evidence>
<evidence type="ECO:0000313" key="2">
    <source>
        <dbReference type="EMBL" id="KOO24601.1"/>
    </source>
</evidence>
<dbReference type="Proteomes" id="UP000037460">
    <property type="component" value="Unassembled WGS sequence"/>
</dbReference>
<name>A0A0M0JDF2_9EUKA</name>
<feature type="region of interest" description="Disordered" evidence="1">
    <location>
        <begin position="1"/>
        <end position="193"/>
    </location>
</feature>
<feature type="compositionally biased region" description="Pro residues" evidence="1">
    <location>
        <begin position="35"/>
        <end position="54"/>
    </location>
</feature>
<gene>
    <name evidence="2" type="ORF">Ctob_010928</name>
</gene>
<evidence type="ECO:0000256" key="1">
    <source>
        <dbReference type="SAM" id="MobiDB-lite"/>
    </source>
</evidence>
<dbReference type="EMBL" id="JWZX01003075">
    <property type="protein sequence ID" value="KOO24601.1"/>
    <property type="molecule type" value="Genomic_DNA"/>
</dbReference>
<dbReference type="OrthoDB" id="10664982at2759"/>
<accession>A0A0M0JDF2</accession>
<dbReference type="AlphaFoldDB" id="A0A0M0JDF2"/>
<organism evidence="2 3">
    <name type="scientific">Chrysochromulina tobinii</name>
    <dbReference type="NCBI Taxonomy" id="1460289"/>
    <lineage>
        <taxon>Eukaryota</taxon>
        <taxon>Haptista</taxon>
        <taxon>Haptophyta</taxon>
        <taxon>Prymnesiophyceae</taxon>
        <taxon>Prymnesiales</taxon>
        <taxon>Chrysochromulinaceae</taxon>
        <taxon>Chrysochromulina</taxon>
    </lineage>
</organism>
<sequence length="447" mass="48704">MADGNRRLPGGGANPNAAVSTPGGGYGYNQQGPPRGAPPPPGYGQPPGFAPPPVRGATWPSHEAQYGQQYGQYGGGQYNQPPPPPQQQQYGQYGGGGFQPPQQYGQYGGGQYGQPQQPQFAQPAPPTDEEQEWLEQQMTKASTVRPPALSRHVLPAAPSNASFRPEEEDDEPEPVMPSAAAQPTPAADEKAPGDYDDVMKLIEENRRKNEAKRAAQSARNAEITAAFEARQGMAHEWAPGWSPATMGDKMLIARLFQLAGHGSKYITENDCRGVARLMGHNDSQFWRLLKVYDGTGISLVRDGVECDAVSLFDFAKALRNISTLTKLRGEGPTDLMASLHWAISELERHQHRGVCTIVWKGGPPDLVFAKLKPIIQAWDFYDAHHSQVTLIYEPPRTIRVTGLNALCPSNPAVARSWSDWLPPLVHEAEQVLGVHDVQIKDTGYLGL</sequence>
<proteinExistence type="predicted"/>
<reference evidence="3" key="1">
    <citation type="journal article" date="2015" name="PLoS Genet.">
        <title>Genome Sequence and Transcriptome Analyses of Chrysochromulina tobin: Metabolic Tools for Enhanced Algal Fitness in the Prominent Order Prymnesiales (Haptophyceae).</title>
        <authorList>
            <person name="Hovde B.T."/>
            <person name="Deodato C.R."/>
            <person name="Hunsperger H.M."/>
            <person name="Ryken S.A."/>
            <person name="Yost W."/>
            <person name="Jha R.K."/>
            <person name="Patterson J."/>
            <person name="Monnat R.J. Jr."/>
            <person name="Barlow S.B."/>
            <person name="Starkenburg S.R."/>
            <person name="Cattolico R.A."/>
        </authorList>
    </citation>
    <scope>NUCLEOTIDE SEQUENCE</scope>
    <source>
        <strain evidence="3">CCMP291</strain>
    </source>
</reference>
<protein>
    <submittedName>
        <fullName evidence="2">Uncharacterized protein</fullName>
    </submittedName>
</protein>